<evidence type="ECO:0000313" key="2">
    <source>
        <dbReference type="EMBL" id="CAH9131976.1"/>
    </source>
</evidence>
<dbReference type="EMBL" id="CAMAPF010000967">
    <property type="protein sequence ID" value="CAH9131976.1"/>
    <property type="molecule type" value="Genomic_DNA"/>
</dbReference>
<gene>
    <name evidence="2" type="ORF">CEPIT_LOCUS31814</name>
</gene>
<proteinExistence type="predicted"/>
<evidence type="ECO:0000256" key="1">
    <source>
        <dbReference type="SAM" id="MobiDB-lite"/>
    </source>
</evidence>
<dbReference type="AlphaFoldDB" id="A0AAV0F928"/>
<reference evidence="2" key="1">
    <citation type="submission" date="2022-07" db="EMBL/GenBank/DDBJ databases">
        <authorList>
            <person name="Macas J."/>
            <person name="Novak P."/>
            <person name="Neumann P."/>
        </authorList>
    </citation>
    <scope>NUCLEOTIDE SEQUENCE</scope>
</reference>
<protein>
    <submittedName>
        <fullName evidence="2">Uncharacterized protein</fullName>
    </submittedName>
</protein>
<keyword evidence="3" id="KW-1185">Reference proteome</keyword>
<dbReference type="Proteomes" id="UP001152523">
    <property type="component" value="Unassembled WGS sequence"/>
</dbReference>
<name>A0AAV0F928_9ASTE</name>
<accession>A0AAV0F928</accession>
<evidence type="ECO:0000313" key="3">
    <source>
        <dbReference type="Proteomes" id="UP001152523"/>
    </source>
</evidence>
<sequence>MADIVFKVSPHGRAVFHKLESGMGTPESTERGTNSVSDSDESTWRTLVLPAKYERFKRVLEGRTLTDVLTQDALEKMLKRWSEKRRRYRDWLLSRRPGAVHPVKLEGLKAKDAKEYDTILSMCNWVVDEHHKYRPEKCCEFASVERVRRQFVENGHSYYLDFFVKDLEADGNPLVPVKAIVYRRVPDPFKLSQCHGLKAYNKYTGSTSP</sequence>
<organism evidence="2 3">
    <name type="scientific">Cuscuta epithymum</name>
    <dbReference type="NCBI Taxonomy" id="186058"/>
    <lineage>
        <taxon>Eukaryota</taxon>
        <taxon>Viridiplantae</taxon>
        <taxon>Streptophyta</taxon>
        <taxon>Embryophyta</taxon>
        <taxon>Tracheophyta</taxon>
        <taxon>Spermatophyta</taxon>
        <taxon>Magnoliopsida</taxon>
        <taxon>eudicotyledons</taxon>
        <taxon>Gunneridae</taxon>
        <taxon>Pentapetalae</taxon>
        <taxon>asterids</taxon>
        <taxon>lamiids</taxon>
        <taxon>Solanales</taxon>
        <taxon>Convolvulaceae</taxon>
        <taxon>Cuscuteae</taxon>
        <taxon>Cuscuta</taxon>
        <taxon>Cuscuta subgen. Cuscuta</taxon>
    </lineage>
</organism>
<comment type="caution">
    <text evidence="2">The sequence shown here is derived from an EMBL/GenBank/DDBJ whole genome shotgun (WGS) entry which is preliminary data.</text>
</comment>
<feature type="region of interest" description="Disordered" evidence="1">
    <location>
        <begin position="19"/>
        <end position="39"/>
    </location>
</feature>